<evidence type="ECO:0000313" key="1">
    <source>
        <dbReference type="EMBL" id="BAK34728.1"/>
    </source>
</evidence>
<dbReference type="AlphaFoldDB" id="F5XS47"/>
<dbReference type="EMBL" id="AP012204">
    <property type="protein sequence ID" value="BAK34728.1"/>
    <property type="molecule type" value="Genomic_DNA"/>
</dbReference>
<dbReference type="HOGENOM" id="CLU_2753371_0_0_11"/>
<dbReference type="KEGG" id="mph:MLP_17140"/>
<protein>
    <submittedName>
        <fullName evidence="1">Uncharacterized protein</fullName>
    </submittedName>
</protein>
<dbReference type="Proteomes" id="UP000007947">
    <property type="component" value="Chromosome"/>
</dbReference>
<gene>
    <name evidence="1" type="ordered locus">MLP_17140</name>
</gene>
<organism evidence="1 2">
    <name type="scientific">Microlunatus phosphovorus (strain ATCC 700054 / DSM 10555 / JCM 9379 / NBRC 101784 / NCIMB 13414 / VKM Ac-1990 / NM-1)</name>
    <dbReference type="NCBI Taxonomy" id="1032480"/>
    <lineage>
        <taxon>Bacteria</taxon>
        <taxon>Bacillati</taxon>
        <taxon>Actinomycetota</taxon>
        <taxon>Actinomycetes</taxon>
        <taxon>Propionibacteriales</taxon>
        <taxon>Propionibacteriaceae</taxon>
        <taxon>Microlunatus</taxon>
    </lineage>
</organism>
<keyword evidence="2" id="KW-1185">Reference proteome</keyword>
<sequence>MGRALGGGRPSLWTGRAGIASYWIVDLDTTTVTVFENTSGVYSIHSDGPTAHVTRPTSLHIDLPALLTRR</sequence>
<evidence type="ECO:0000313" key="2">
    <source>
        <dbReference type="Proteomes" id="UP000007947"/>
    </source>
</evidence>
<name>F5XS47_MICPN</name>
<accession>F5XS47</accession>
<reference evidence="1 2" key="1">
    <citation type="submission" date="2011-05" db="EMBL/GenBank/DDBJ databases">
        <title>Whole genome sequence of Microlunatus phosphovorus NM-1.</title>
        <authorList>
            <person name="Hosoyama A."/>
            <person name="Sasaki K."/>
            <person name="Harada T."/>
            <person name="Igarashi R."/>
            <person name="Kawakoshi A."/>
            <person name="Sasagawa M."/>
            <person name="Fukada J."/>
            <person name="Nakamura S."/>
            <person name="Katano Y."/>
            <person name="Hanada S."/>
            <person name="Kamagata Y."/>
            <person name="Nakamura N."/>
            <person name="Yamazaki S."/>
            <person name="Fujita N."/>
        </authorList>
    </citation>
    <scope>NUCLEOTIDE SEQUENCE [LARGE SCALE GENOMIC DNA]</scope>
    <source>
        <strain evidence="2">ATCC 700054 / DSM 10555 / JCM 9379 / NBRC 101784 / NCIMB 13414 / VKM Ac-1990 / NM-1</strain>
    </source>
</reference>
<proteinExistence type="predicted"/>